<accession>S7Q8Z2</accession>
<dbReference type="KEGG" id="gtr:GLOTRDRAFT_138182"/>
<organism evidence="2 3">
    <name type="scientific">Gloeophyllum trabeum (strain ATCC 11539 / FP-39264 / Madison 617)</name>
    <name type="common">Brown rot fungus</name>
    <dbReference type="NCBI Taxonomy" id="670483"/>
    <lineage>
        <taxon>Eukaryota</taxon>
        <taxon>Fungi</taxon>
        <taxon>Dikarya</taxon>
        <taxon>Basidiomycota</taxon>
        <taxon>Agaricomycotina</taxon>
        <taxon>Agaricomycetes</taxon>
        <taxon>Gloeophyllales</taxon>
        <taxon>Gloeophyllaceae</taxon>
        <taxon>Gloeophyllum</taxon>
    </lineage>
</organism>
<proteinExistence type="predicted"/>
<reference evidence="2 3" key="1">
    <citation type="journal article" date="2012" name="Science">
        <title>The Paleozoic origin of enzymatic lignin decomposition reconstructed from 31 fungal genomes.</title>
        <authorList>
            <person name="Floudas D."/>
            <person name="Binder M."/>
            <person name="Riley R."/>
            <person name="Barry K."/>
            <person name="Blanchette R.A."/>
            <person name="Henrissat B."/>
            <person name="Martinez A.T."/>
            <person name="Otillar R."/>
            <person name="Spatafora J.W."/>
            <person name="Yadav J.S."/>
            <person name="Aerts A."/>
            <person name="Benoit I."/>
            <person name="Boyd A."/>
            <person name="Carlson A."/>
            <person name="Copeland A."/>
            <person name="Coutinho P.M."/>
            <person name="de Vries R.P."/>
            <person name="Ferreira P."/>
            <person name="Findley K."/>
            <person name="Foster B."/>
            <person name="Gaskell J."/>
            <person name="Glotzer D."/>
            <person name="Gorecki P."/>
            <person name="Heitman J."/>
            <person name="Hesse C."/>
            <person name="Hori C."/>
            <person name="Igarashi K."/>
            <person name="Jurgens J.A."/>
            <person name="Kallen N."/>
            <person name="Kersten P."/>
            <person name="Kohler A."/>
            <person name="Kuees U."/>
            <person name="Kumar T.K.A."/>
            <person name="Kuo A."/>
            <person name="LaButti K."/>
            <person name="Larrondo L.F."/>
            <person name="Lindquist E."/>
            <person name="Ling A."/>
            <person name="Lombard V."/>
            <person name="Lucas S."/>
            <person name="Lundell T."/>
            <person name="Martin R."/>
            <person name="McLaughlin D.J."/>
            <person name="Morgenstern I."/>
            <person name="Morin E."/>
            <person name="Murat C."/>
            <person name="Nagy L.G."/>
            <person name="Nolan M."/>
            <person name="Ohm R.A."/>
            <person name="Patyshakuliyeva A."/>
            <person name="Rokas A."/>
            <person name="Ruiz-Duenas F.J."/>
            <person name="Sabat G."/>
            <person name="Salamov A."/>
            <person name="Samejima M."/>
            <person name="Schmutz J."/>
            <person name="Slot J.C."/>
            <person name="St John F."/>
            <person name="Stenlid J."/>
            <person name="Sun H."/>
            <person name="Sun S."/>
            <person name="Syed K."/>
            <person name="Tsang A."/>
            <person name="Wiebenga A."/>
            <person name="Young D."/>
            <person name="Pisabarro A."/>
            <person name="Eastwood D.C."/>
            <person name="Martin F."/>
            <person name="Cullen D."/>
            <person name="Grigoriev I.V."/>
            <person name="Hibbett D.S."/>
        </authorList>
    </citation>
    <scope>NUCLEOTIDE SEQUENCE [LARGE SCALE GENOMIC DNA]</scope>
    <source>
        <strain evidence="2 3">ATCC 11539</strain>
    </source>
</reference>
<dbReference type="eggNOG" id="ENOG502SPSJ">
    <property type="taxonomic scope" value="Eukaryota"/>
</dbReference>
<keyword evidence="3" id="KW-1185">Reference proteome</keyword>
<sequence>MSYRAPQEFEREESSGVRSSDHPTGGDMGLDEDQGYESQCMPRRSSQVYQFGSQTYGEDQHNMHQVLDTYGHPYSPVSPTAQFTPSQWSEHGLAQWNPLLHGPQGYAFHYSIPTGLHTNMSARQGTNLTLETDIPMSPHSPHSPGYLQPPSGFPPSASTLVDSTAPFLDKLQSPLSPVPTQAYSLPAYPASAAIEGIQMNNPQHLQAYHSAARRWKDAHSLEPGSVPQKMYKPQAANDRKRYIEEIGFVPPIEFRQHGANHDGISVHEALNGHLGNLVDRDEEVFTNCGPSVSIRLNWPGYEPWSKQIPTKNWKSVPGPITRQKLAKQVARRIDDFIRKMQAMEHIDMDEDSDARWRVGTSGIQLHDLELVSLHQVSKGSWQPHLRVINLPYHHYS</sequence>
<dbReference type="AlphaFoldDB" id="S7Q8Z2"/>
<dbReference type="STRING" id="670483.S7Q8Z2"/>
<dbReference type="RefSeq" id="XP_007865184.1">
    <property type="nucleotide sequence ID" value="XM_007866993.1"/>
</dbReference>
<dbReference type="EMBL" id="KB469300">
    <property type="protein sequence ID" value="EPQ56456.1"/>
    <property type="molecule type" value="Genomic_DNA"/>
</dbReference>
<dbReference type="OrthoDB" id="3269405at2759"/>
<feature type="region of interest" description="Disordered" evidence="1">
    <location>
        <begin position="137"/>
        <end position="158"/>
    </location>
</feature>
<feature type="region of interest" description="Disordered" evidence="1">
    <location>
        <begin position="1"/>
        <end position="43"/>
    </location>
</feature>
<evidence type="ECO:0000256" key="1">
    <source>
        <dbReference type="SAM" id="MobiDB-lite"/>
    </source>
</evidence>
<feature type="compositionally biased region" description="Basic and acidic residues" evidence="1">
    <location>
        <begin position="7"/>
        <end position="21"/>
    </location>
</feature>
<dbReference type="GeneID" id="19303921"/>
<evidence type="ECO:0000313" key="3">
    <source>
        <dbReference type="Proteomes" id="UP000030669"/>
    </source>
</evidence>
<evidence type="ECO:0000313" key="2">
    <source>
        <dbReference type="EMBL" id="EPQ56456.1"/>
    </source>
</evidence>
<dbReference type="HOGENOM" id="CLU_055137_0_0_1"/>
<protein>
    <submittedName>
        <fullName evidence="2">Uncharacterized protein</fullName>
    </submittedName>
</protein>
<name>S7Q8Z2_GLOTA</name>
<dbReference type="Proteomes" id="UP000030669">
    <property type="component" value="Unassembled WGS sequence"/>
</dbReference>
<gene>
    <name evidence="2" type="ORF">GLOTRDRAFT_138182</name>
</gene>